<comment type="caution">
    <text evidence="2">The sequence shown here is derived from an EMBL/GenBank/DDBJ whole genome shotgun (WGS) entry which is preliminary data.</text>
</comment>
<feature type="region of interest" description="Disordered" evidence="1">
    <location>
        <begin position="67"/>
        <end position="93"/>
    </location>
</feature>
<sequence length="280" mass="30530">MSNDVMLQLERDFLLNKSLQIQNRVWEYNHNVSAAKRLSEQYFPSWNGNSVPGLGLIFSSGNGQRALSGSRSPLVPSGDNQSRGAQSGMAQYRGLSPGSNLLVVSQAPRESNGHFSPGAQSKQTSQYSIDREWPSLNHDRGSSFQGWIPRNSSQPVNSNPSAKQGTQNDASSGKQGTGQVDAGGPFKDVNPPSGNEGNTEPDEESTQFEPMEKRNPTWAEVTEQNIKGLDPFARFADITLVDSFEAEEVEDILDGIISNTALVVNFAEVKEADIMDIDPR</sequence>
<feature type="region of interest" description="Disordered" evidence="1">
    <location>
        <begin position="109"/>
        <end position="128"/>
    </location>
</feature>
<dbReference type="AlphaFoldDB" id="A0ABD3IBX1"/>
<gene>
    <name evidence="2" type="ORF">R1sor_018621</name>
</gene>
<protein>
    <submittedName>
        <fullName evidence="2">Uncharacterized protein</fullName>
    </submittedName>
</protein>
<feature type="compositionally biased region" description="Polar residues" evidence="1">
    <location>
        <begin position="142"/>
        <end position="178"/>
    </location>
</feature>
<evidence type="ECO:0000313" key="3">
    <source>
        <dbReference type="Proteomes" id="UP001633002"/>
    </source>
</evidence>
<feature type="region of interest" description="Disordered" evidence="1">
    <location>
        <begin position="133"/>
        <end position="214"/>
    </location>
</feature>
<keyword evidence="3" id="KW-1185">Reference proteome</keyword>
<reference evidence="2 3" key="1">
    <citation type="submission" date="2024-09" db="EMBL/GenBank/DDBJ databases">
        <title>Chromosome-scale assembly of Riccia sorocarpa.</title>
        <authorList>
            <person name="Paukszto L."/>
        </authorList>
    </citation>
    <scope>NUCLEOTIDE SEQUENCE [LARGE SCALE GENOMIC DNA]</scope>
    <source>
        <strain evidence="2">LP-2024</strain>
        <tissue evidence="2">Aerial parts of the thallus</tissue>
    </source>
</reference>
<evidence type="ECO:0000256" key="1">
    <source>
        <dbReference type="SAM" id="MobiDB-lite"/>
    </source>
</evidence>
<name>A0ABD3IBX1_9MARC</name>
<dbReference type="Proteomes" id="UP001633002">
    <property type="component" value="Unassembled WGS sequence"/>
</dbReference>
<feature type="compositionally biased region" description="Polar residues" evidence="1">
    <location>
        <begin position="78"/>
        <end position="89"/>
    </location>
</feature>
<proteinExistence type="predicted"/>
<feature type="compositionally biased region" description="Polar residues" evidence="1">
    <location>
        <begin position="118"/>
        <end position="128"/>
    </location>
</feature>
<accession>A0ABD3IBX1</accession>
<dbReference type="EMBL" id="JBJQOH010000001">
    <property type="protein sequence ID" value="KAL3700599.1"/>
    <property type="molecule type" value="Genomic_DNA"/>
</dbReference>
<organism evidence="2 3">
    <name type="scientific">Riccia sorocarpa</name>
    <dbReference type="NCBI Taxonomy" id="122646"/>
    <lineage>
        <taxon>Eukaryota</taxon>
        <taxon>Viridiplantae</taxon>
        <taxon>Streptophyta</taxon>
        <taxon>Embryophyta</taxon>
        <taxon>Marchantiophyta</taxon>
        <taxon>Marchantiopsida</taxon>
        <taxon>Marchantiidae</taxon>
        <taxon>Marchantiales</taxon>
        <taxon>Ricciaceae</taxon>
        <taxon>Riccia</taxon>
    </lineage>
</organism>
<evidence type="ECO:0000313" key="2">
    <source>
        <dbReference type="EMBL" id="KAL3700599.1"/>
    </source>
</evidence>